<evidence type="ECO:0000313" key="3">
    <source>
        <dbReference type="EMBL" id="ACE83004.1"/>
    </source>
</evidence>
<organism evidence="3 4">
    <name type="scientific">Cellvibrio japonicus (strain Ueda107)</name>
    <name type="common">Pseudomonas fluorescens subsp. cellulosa</name>
    <dbReference type="NCBI Taxonomy" id="498211"/>
    <lineage>
        <taxon>Bacteria</taxon>
        <taxon>Pseudomonadati</taxon>
        <taxon>Pseudomonadota</taxon>
        <taxon>Gammaproteobacteria</taxon>
        <taxon>Cellvibrionales</taxon>
        <taxon>Cellvibrionaceae</taxon>
        <taxon>Cellvibrio</taxon>
    </lineage>
</organism>
<keyword evidence="1" id="KW-0732">Signal</keyword>
<reference evidence="3 4" key="1">
    <citation type="journal article" date="2008" name="J. Bacteriol.">
        <title>Insights into plant cell wall degradation from the genome sequence of the soil bacterium Cellvibrio japonicus.</title>
        <authorList>
            <person name="Deboy R.T."/>
            <person name="Mongodin E.F."/>
            <person name="Fouts D.E."/>
            <person name="Tailford L.E."/>
            <person name="Khouri H."/>
            <person name="Emerson J.B."/>
            <person name="Mohamoud Y."/>
            <person name="Watkins K."/>
            <person name="Henrissat B."/>
            <person name="Gilbert H.J."/>
            <person name="Nelson K.E."/>
        </authorList>
    </citation>
    <scope>NUCLEOTIDE SEQUENCE [LARGE SCALE GENOMIC DNA]</scope>
    <source>
        <strain evidence="3 4">Ueda107</strain>
    </source>
</reference>
<dbReference type="OrthoDB" id="280897at2"/>
<sequence>MNNKFKGKAGLLLGMALMCAYGLGVSNSYAANEKYAKTDKLQTPAFNCTADSTWFTNPSMPTEVKQSGADGTSNFCDFYQFSWQAFAYLMASSKDAAGVRNYEDTTQFFELEIQANGSPANSCDDKHGEKTFFVRTMKPEDGGTAFLIPERIGQAGGGATIYDQNGNVVYYDVRFSKNMCDINSIKTQQNFPGGTTELKAAWKVLGPKDDKSRYITIDTQIGSDNKAVTLGMIGFHIAIATPDHPEFVWATFEHNVNVPDCVNPSSTTGWSFTSETCTTDLKNKDPLGIVQCRFNNPFAQSSLTGTPTEICREYPYGSAPGDLKYEENLGDITTLNANVQPYLTNEFAVLRNYFNLGALWLSDPTQSSIMGNQRGSLRLANSVMETDYQDVVISNNPSAFVSNCFGCHNYTGTSTPASGKNTTSGSLSHIFDDIVAGSKQCVDVQASALINSQSQAKQQCPSVCTNSSSFFSWNGQWTNQDAKTGQQLPMTVCGCCGT</sequence>
<evidence type="ECO:0000313" key="4">
    <source>
        <dbReference type="Proteomes" id="UP000001036"/>
    </source>
</evidence>
<accession>B3PD19</accession>
<keyword evidence="4" id="KW-1185">Reference proteome</keyword>
<dbReference type="RefSeq" id="WP_012487018.1">
    <property type="nucleotide sequence ID" value="NC_010995.1"/>
</dbReference>
<feature type="domain" description="Mannan-binding protein" evidence="2">
    <location>
        <begin position="453"/>
        <end position="495"/>
    </location>
</feature>
<dbReference type="AlphaFoldDB" id="B3PD19"/>
<evidence type="ECO:0000256" key="1">
    <source>
        <dbReference type="SAM" id="SignalP"/>
    </source>
</evidence>
<name>B3PD19_CELJU</name>
<feature type="signal peptide" evidence="1">
    <location>
        <begin position="1"/>
        <end position="30"/>
    </location>
</feature>
<dbReference type="Proteomes" id="UP000001036">
    <property type="component" value="Chromosome"/>
</dbReference>
<dbReference type="HOGENOM" id="CLU_043274_0_0_6"/>
<feature type="chain" id="PRO_5002793939" description="Mannan-binding protein domain-containing protein" evidence="1">
    <location>
        <begin position="31"/>
        <end position="498"/>
    </location>
</feature>
<gene>
    <name evidence="3" type="ordered locus">CJA_1384</name>
</gene>
<dbReference type="InterPro" id="IPR021992">
    <property type="entry name" value="MVL"/>
</dbReference>
<dbReference type="Gene3D" id="3.30.1490.230">
    <property type="match status" value="1"/>
</dbReference>
<dbReference type="eggNOG" id="COG3258">
    <property type="taxonomic scope" value="Bacteria"/>
</dbReference>
<evidence type="ECO:0000259" key="2">
    <source>
        <dbReference type="Pfam" id="PF12151"/>
    </source>
</evidence>
<dbReference type="EMBL" id="CP000934">
    <property type="protein sequence ID" value="ACE83004.1"/>
    <property type="molecule type" value="Genomic_DNA"/>
</dbReference>
<dbReference type="STRING" id="498211.CJA_1384"/>
<dbReference type="Pfam" id="PF12151">
    <property type="entry name" value="MVL"/>
    <property type="match status" value="1"/>
</dbReference>
<dbReference type="KEGG" id="cja:CJA_1384"/>
<proteinExistence type="predicted"/>
<dbReference type="InterPro" id="IPR053754">
    <property type="entry name" value="OligoMan_bind_ChitinaseAct_sf"/>
</dbReference>
<protein>
    <recommendedName>
        <fullName evidence="2">Mannan-binding protein domain-containing protein</fullName>
    </recommendedName>
</protein>